<accession>A0ABS7RD29</accession>
<dbReference type="RefSeq" id="WP_007008753.1">
    <property type="nucleotide sequence ID" value="NZ_JAHSQO010000004.1"/>
</dbReference>
<keyword evidence="3" id="KW-1185">Reference proteome</keyword>
<reference evidence="2 3" key="1">
    <citation type="submission" date="2021-06" db="EMBL/GenBank/DDBJ databases">
        <title>Nitratireductor porphyridii sp. nov., isolated from a small marine red alga, Porphyridium purpureum in South Korea.</title>
        <authorList>
            <person name="Kim K.H."/>
            <person name="Kristyanto S."/>
            <person name="Jeon C.O."/>
        </authorList>
    </citation>
    <scope>NUCLEOTIDE SEQUENCE [LARGE SCALE GENOMIC DNA]</scope>
    <source>
        <strain evidence="2 3">R6</strain>
    </source>
</reference>
<gene>
    <name evidence="2" type="ORF">KVG22_12920</name>
</gene>
<organism evidence="2 3">
    <name type="scientific">Nitratireductor rhodophyticola</name>
    <dbReference type="NCBI Taxonomy" id="2854036"/>
    <lineage>
        <taxon>Bacteria</taxon>
        <taxon>Pseudomonadati</taxon>
        <taxon>Pseudomonadota</taxon>
        <taxon>Alphaproteobacteria</taxon>
        <taxon>Hyphomicrobiales</taxon>
        <taxon>Phyllobacteriaceae</taxon>
        <taxon>Nitratireductor</taxon>
    </lineage>
</organism>
<protein>
    <submittedName>
        <fullName evidence="2">Uncharacterized protein</fullName>
    </submittedName>
</protein>
<feature type="region of interest" description="Disordered" evidence="1">
    <location>
        <begin position="43"/>
        <end position="69"/>
    </location>
</feature>
<evidence type="ECO:0000256" key="1">
    <source>
        <dbReference type="SAM" id="MobiDB-lite"/>
    </source>
</evidence>
<evidence type="ECO:0000313" key="3">
    <source>
        <dbReference type="Proteomes" id="UP000777661"/>
    </source>
</evidence>
<dbReference type="Proteomes" id="UP000777661">
    <property type="component" value="Unassembled WGS sequence"/>
</dbReference>
<comment type="caution">
    <text evidence="2">The sequence shown here is derived from an EMBL/GenBank/DDBJ whole genome shotgun (WGS) entry which is preliminary data.</text>
</comment>
<name>A0ABS7RD29_9HYPH</name>
<sequence>MHNRFPRRPFGRNNDFVVPQIEPTRPTLQDRRLEAWALTIGATTMPDQESHQRRPHRGQLPDVDMKHATPERPALWTMLRKLFQ</sequence>
<dbReference type="EMBL" id="JAHSQO010000004">
    <property type="protein sequence ID" value="MBY8917498.1"/>
    <property type="molecule type" value="Genomic_DNA"/>
</dbReference>
<evidence type="ECO:0000313" key="2">
    <source>
        <dbReference type="EMBL" id="MBY8917498.1"/>
    </source>
</evidence>
<proteinExistence type="predicted"/>